<feature type="domain" description="Pseudouridine synthase RsuA/RluA-like" evidence="1">
    <location>
        <begin position="104"/>
        <end position="248"/>
    </location>
</feature>
<sequence length="326" mass="38237">MNIRSIRPNKVTIPAKNGIGASQIALPEGVWKTYEEFLTERFSVLSEKEWRQRILNGEVLYADGNPVLPLSPYRAGQKLYYYRYLPNEDNIPFQESILYQDDWLVVADKPHFLPVTPSGKYVRETLLVRLKAKLGIDTLTPIHRIDRETAGLVLFSVKPEGRNLYQRLFRENFVSKHYEAIATYRNDLVLPMRYKCRLEQGDTFMRMQVVPGKSNTETEIRILERHGQFAHYYLKPVTGKKHQLRIQMCSLEIPILNDRIYPVHLPEAVTPQMRQEEYKYPLQLVAKSIRFTDPISGKPRYFESRYSLDLNNIESKINRTSLFTHE</sequence>
<organism evidence="2">
    <name type="scientific">Oxalobacter aliiformigenes</name>
    <dbReference type="NCBI Taxonomy" id="2946593"/>
    <lineage>
        <taxon>Bacteria</taxon>
        <taxon>Pseudomonadati</taxon>
        <taxon>Pseudomonadota</taxon>
        <taxon>Betaproteobacteria</taxon>
        <taxon>Burkholderiales</taxon>
        <taxon>Oxalobacteraceae</taxon>
        <taxon>Oxalobacter</taxon>
    </lineage>
</organism>
<evidence type="ECO:0000313" key="2">
    <source>
        <dbReference type="EMBL" id="WAV91198.1"/>
    </source>
</evidence>
<dbReference type="PANTHER" id="PTHR21600">
    <property type="entry name" value="MITOCHONDRIAL RNA PSEUDOURIDINE SYNTHASE"/>
    <property type="match status" value="1"/>
</dbReference>
<dbReference type="Gene3D" id="3.30.2350.10">
    <property type="entry name" value="Pseudouridine synthase"/>
    <property type="match status" value="1"/>
</dbReference>
<dbReference type="EMBL" id="CP098251">
    <property type="protein sequence ID" value="WAV91198.1"/>
    <property type="molecule type" value="Genomic_DNA"/>
</dbReference>
<dbReference type="InterPro" id="IPR006224">
    <property type="entry name" value="PsdUridine_synth_RluA-like_CS"/>
</dbReference>
<dbReference type="SUPFAM" id="SSF55120">
    <property type="entry name" value="Pseudouridine synthase"/>
    <property type="match status" value="1"/>
</dbReference>
<gene>
    <name evidence="2" type="ORF">NB646_10450</name>
</gene>
<protein>
    <submittedName>
        <fullName evidence="2">Pseudouridine synthase</fullName>
    </submittedName>
</protein>
<proteinExistence type="predicted"/>
<dbReference type="PROSITE" id="PS01129">
    <property type="entry name" value="PSI_RLU"/>
    <property type="match status" value="1"/>
</dbReference>
<dbReference type="GO" id="GO:0000455">
    <property type="term" value="P:enzyme-directed rRNA pseudouridine synthesis"/>
    <property type="evidence" value="ECO:0007669"/>
    <property type="project" value="TreeGrafter"/>
</dbReference>
<dbReference type="Pfam" id="PF00849">
    <property type="entry name" value="PseudoU_synth_2"/>
    <property type="match status" value="1"/>
</dbReference>
<dbReference type="GO" id="GO:0003723">
    <property type="term" value="F:RNA binding"/>
    <property type="evidence" value="ECO:0007669"/>
    <property type="project" value="InterPro"/>
</dbReference>
<evidence type="ECO:0000259" key="1">
    <source>
        <dbReference type="Pfam" id="PF00849"/>
    </source>
</evidence>
<reference evidence="2" key="1">
    <citation type="journal article" date="2022" name="Front. Microbiol.">
        <title>New perspectives on an old grouping: The genomic and phenotypic variability of Oxalobacter formigenes and the implications for calcium oxalate stone prevention.</title>
        <authorList>
            <person name="Chmiel J.A."/>
            <person name="Carr C."/>
            <person name="Stuivenberg G.A."/>
            <person name="Venema R."/>
            <person name="Chanyi R.M."/>
            <person name="Al K.F."/>
            <person name="Giguere D."/>
            <person name="Say H."/>
            <person name="Akouris P.P."/>
            <person name="Dominguez Romero S.A."/>
            <person name="Kwong A."/>
            <person name="Tai V."/>
            <person name="Koval S.F."/>
            <person name="Razvi H."/>
            <person name="Bjazevic J."/>
            <person name="Burton J.P."/>
        </authorList>
    </citation>
    <scope>NUCLEOTIDE SEQUENCE</scope>
    <source>
        <strain evidence="2">OxK</strain>
    </source>
</reference>
<dbReference type="GO" id="GO:0009982">
    <property type="term" value="F:pseudouridine synthase activity"/>
    <property type="evidence" value="ECO:0007669"/>
    <property type="project" value="InterPro"/>
</dbReference>
<name>A0A9E9NSY5_9BURK</name>
<dbReference type="RefSeq" id="WP_269315949.1">
    <property type="nucleotide sequence ID" value="NZ_CP098251.1"/>
</dbReference>
<dbReference type="GO" id="GO:0140098">
    <property type="term" value="F:catalytic activity, acting on RNA"/>
    <property type="evidence" value="ECO:0007669"/>
    <property type="project" value="UniProtKB-ARBA"/>
</dbReference>
<dbReference type="Proteomes" id="UP001164819">
    <property type="component" value="Chromosome"/>
</dbReference>
<dbReference type="PANTHER" id="PTHR21600:SF84">
    <property type="entry name" value="PSEUDOURIDINE SYNTHASE RSUA_RLUA-LIKE DOMAIN-CONTAINING PROTEIN"/>
    <property type="match status" value="1"/>
</dbReference>
<accession>A0A9E9NSY5</accession>
<dbReference type="InterPro" id="IPR050188">
    <property type="entry name" value="RluA_PseudoU_synthase"/>
</dbReference>
<dbReference type="InterPro" id="IPR020103">
    <property type="entry name" value="PsdUridine_synth_cat_dom_sf"/>
</dbReference>
<dbReference type="InterPro" id="IPR006145">
    <property type="entry name" value="PsdUridine_synth_RsuA/RluA"/>
</dbReference>
<dbReference type="AlphaFoldDB" id="A0A9E9NSY5"/>